<proteinExistence type="inferred from homology"/>
<dbReference type="Proteomes" id="UP000834611">
    <property type="component" value="Unassembled WGS sequence"/>
</dbReference>
<dbReference type="GO" id="GO:0003774">
    <property type="term" value="F:cytoskeletal motor activity"/>
    <property type="evidence" value="ECO:0007669"/>
    <property type="project" value="InterPro"/>
</dbReference>
<dbReference type="InterPro" id="IPR000527">
    <property type="entry name" value="Flag_Lring"/>
</dbReference>
<comment type="similarity">
    <text evidence="3 10">Belongs to the FlgH family.</text>
</comment>
<dbReference type="RefSeq" id="WP_004255652.1">
    <property type="nucleotide sequence ID" value="NZ_ABDWLN020000050.1"/>
</dbReference>
<evidence type="ECO:0000313" key="12">
    <source>
        <dbReference type="Proteomes" id="UP000834611"/>
    </source>
</evidence>
<dbReference type="Pfam" id="PF02107">
    <property type="entry name" value="FlgH"/>
    <property type="match status" value="1"/>
</dbReference>
<dbReference type="AlphaFoldDB" id="A0A9N8D1Y7"/>
<protein>
    <recommendedName>
        <fullName evidence="10">Flagellar L-ring protein</fullName>
    </recommendedName>
    <alternativeName>
        <fullName evidence="10">Basal body L-ring protein</fullName>
    </alternativeName>
</protein>
<keyword evidence="6 10" id="KW-0472">Membrane</keyword>
<evidence type="ECO:0000256" key="7">
    <source>
        <dbReference type="ARBA" id="ARBA00023139"/>
    </source>
</evidence>
<dbReference type="PANTHER" id="PTHR34933:SF3">
    <property type="entry name" value="FLAGELLAR L-RING PROTEIN"/>
    <property type="match status" value="1"/>
</dbReference>
<dbReference type="PANTHER" id="PTHR34933">
    <property type="entry name" value="FLAGELLAR L-RING PROTEIN"/>
    <property type="match status" value="1"/>
</dbReference>
<dbReference type="PRINTS" id="PR01008">
    <property type="entry name" value="FLGLRINGFLGH"/>
</dbReference>
<keyword evidence="10" id="KW-0998">Cell outer membrane</keyword>
<evidence type="ECO:0000256" key="6">
    <source>
        <dbReference type="ARBA" id="ARBA00023136"/>
    </source>
</evidence>
<evidence type="ECO:0000256" key="8">
    <source>
        <dbReference type="ARBA" id="ARBA00023143"/>
    </source>
</evidence>
<evidence type="ECO:0000256" key="2">
    <source>
        <dbReference type="ARBA" id="ARBA00004635"/>
    </source>
</evidence>
<name>A0A9N8D1Y7_PRORE</name>
<keyword evidence="5" id="KW-0732">Signal</keyword>
<evidence type="ECO:0000256" key="1">
    <source>
        <dbReference type="ARBA" id="ARBA00002591"/>
    </source>
</evidence>
<reference evidence="11" key="1">
    <citation type="submission" date="2020-05" db="EMBL/GenBank/DDBJ databases">
        <authorList>
            <person name="Delgado-Blas J."/>
        </authorList>
    </citation>
    <scope>NUCLEOTIDE SEQUENCE</scope>
    <source>
        <strain evidence="11">BB1453</strain>
    </source>
</reference>
<evidence type="ECO:0000256" key="9">
    <source>
        <dbReference type="ARBA" id="ARBA00023288"/>
    </source>
</evidence>
<keyword evidence="7" id="KW-0564">Palmitate</keyword>
<keyword evidence="9" id="KW-0449">Lipoprotein</keyword>
<evidence type="ECO:0000313" key="11">
    <source>
        <dbReference type="EMBL" id="CAB5664637.1"/>
    </source>
</evidence>
<keyword evidence="8 10" id="KW-0975">Bacterial flagellum</keyword>
<sequence length="260" mass="27950">MIKRTQQQKSNMMIESGTISQQQKAALLTRFIAPKQAGLLAILVLVTSGCAQIKSRPLVDTQTTAIPTAPTAPAPNGSIFQSAQPAYYGYQPLFEDRRPRNVGDILTINLQENVSASKNSSANANRSGKTGFLAAILPGFMQGWIGGKNTELDIKGNSDFSGKGGANANNTFKGTITVTVDQLLANGNLHVVGEKRIAINQGTESIRFSGVVNPRTIGSDNHVSSTQVADARIEYVGDGYINESQNMGWLQRFFLNVSPY</sequence>
<evidence type="ECO:0000256" key="4">
    <source>
        <dbReference type="ARBA" id="ARBA00011439"/>
    </source>
</evidence>
<evidence type="ECO:0000256" key="10">
    <source>
        <dbReference type="HAMAP-Rule" id="MF_00415"/>
    </source>
</evidence>
<gene>
    <name evidence="10 11" type="primary">flgH</name>
    <name evidence="11" type="ORF">GHA_00408</name>
</gene>
<comment type="caution">
    <text evidence="11">The sequence shown here is derived from an EMBL/GenBank/DDBJ whole genome shotgun (WGS) entry which is preliminary data.</text>
</comment>
<dbReference type="GeneID" id="92275455"/>
<dbReference type="GO" id="GO:0009427">
    <property type="term" value="C:bacterial-type flagellum basal body, distal rod, L ring"/>
    <property type="evidence" value="ECO:0007669"/>
    <property type="project" value="InterPro"/>
</dbReference>
<comment type="function">
    <text evidence="1 10">Assembles around the rod to form the L-ring and probably protects the motor/basal body from shearing forces during rotation.</text>
</comment>
<comment type="subunit">
    <text evidence="4 10">The basal body constitutes a major portion of the flagellar organelle and consists of four rings (L,P,S, and M) mounted on a central rod.</text>
</comment>
<evidence type="ECO:0000256" key="3">
    <source>
        <dbReference type="ARBA" id="ARBA00006929"/>
    </source>
</evidence>
<comment type="subcellular location">
    <subcellularLocation>
        <location evidence="10">Cell outer membrane</location>
    </subcellularLocation>
    <subcellularLocation>
        <location evidence="10">Bacterial flagellum basal body</location>
    </subcellularLocation>
    <subcellularLocation>
        <location evidence="2">Membrane</location>
        <topology evidence="2">Lipid-anchor</topology>
    </subcellularLocation>
</comment>
<dbReference type="EMBL" id="CAHPSF010000001">
    <property type="protein sequence ID" value="CAB5664637.1"/>
    <property type="molecule type" value="Genomic_DNA"/>
</dbReference>
<accession>A0A9N8D1Y7</accession>
<evidence type="ECO:0000256" key="5">
    <source>
        <dbReference type="ARBA" id="ARBA00022729"/>
    </source>
</evidence>
<dbReference type="GO" id="GO:0009279">
    <property type="term" value="C:cell outer membrane"/>
    <property type="evidence" value="ECO:0007669"/>
    <property type="project" value="UniProtKB-SubCell"/>
</dbReference>
<dbReference type="GO" id="GO:0071973">
    <property type="term" value="P:bacterial-type flagellum-dependent cell motility"/>
    <property type="evidence" value="ECO:0007669"/>
    <property type="project" value="InterPro"/>
</dbReference>
<dbReference type="HAMAP" id="MF_00415">
    <property type="entry name" value="FlgH"/>
    <property type="match status" value="1"/>
</dbReference>
<organism evidence="11 12">
    <name type="scientific">Providencia rettgeri</name>
    <dbReference type="NCBI Taxonomy" id="587"/>
    <lineage>
        <taxon>Bacteria</taxon>
        <taxon>Pseudomonadati</taxon>
        <taxon>Pseudomonadota</taxon>
        <taxon>Gammaproteobacteria</taxon>
        <taxon>Enterobacterales</taxon>
        <taxon>Morganellaceae</taxon>
        <taxon>Providencia</taxon>
    </lineage>
</organism>